<evidence type="ECO:0000313" key="2">
    <source>
        <dbReference type="Proteomes" id="UP000001508"/>
    </source>
</evidence>
<reference evidence="2" key="1">
    <citation type="submission" date="2010-02" db="EMBL/GenBank/DDBJ databases">
        <title>Complete sequence of Desulfurivibrio alkaliphilus AHT2.</title>
        <authorList>
            <consortium name="US DOE Joint Genome Institute"/>
            <person name="Pitluck S."/>
            <person name="Chertkov O."/>
            <person name="Detter J.C."/>
            <person name="Han C."/>
            <person name="Tapia R."/>
            <person name="Larimer F."/>
            <person name="Land M."/>
            <person name="Hauser L."/>
            <person name="Kyrpides N."/>
            <person name="Mikhailova N."/>
            <person name="Sorokin D.Y."/>
            <person name="Muyzer G."/>
            <person name="Woyke T."/>
        </authorList>
    </citation>
    <scope>NUCLEOTIDE SEQUENCE [LARGE SCALE GENOMIC DNA]</scope>
    <source>
        <strain evidence="2">DSM 19089 / UNIQEM U267 / AHT2</strain>
    </source>
</reference>
<dbReference type="HOGENOM" id="CLU_1841922_0_0_7"/>
<dbReference type="EMBL" id="CP001940">
    <property type="protein sequence ID" value="ADH84910.1"/>
    <property type="molecule type" value="Genomic_DNA"/>
</dbReference>
<dbReference type="AlphaFoldDB" id="D6Z628"/>
<protein>
    <submittedName>
        <fullName evidence="1">Uncharacterized protein</fullName>
    </submittedName>
</protein>
<sequence>MQIKDPNLHLKLQEMCDCYLDTDYAVELARMAAGPESEPEENAVKYLALAIMYGITEKADKLKLKRDKDGSIEAELKGEQKIKLPAPAGSVWEGMVATIRRILHFDQEGGELPLALGLRAGSLDLKVKLKEKGDKSSLTIAFPSWK</sequence>
<dbReference type="eggNOG" id="ENOG5032UXS">
    <property type="taxonomic scope" value="Bacteria"/>
</dbReference>
<name>D6Z628_DESAT</name>
<dbReference type="OrthoDB" id="5513949at2"/>
<dbReference type="RefSeq" id="WP_013162441.1">
    <property type="nucleotide sequence ID" value="NC_014216.1"/>
</dbReference>
<keyword evidence="2" id="KW-1185">Reference proteome</keyword>
<proteinExistence type="predicted"/>
<organism evidence="1 2">
    <name type="scientific">Desulfurivibrio alkaliphilus (strain DSM 19089 / UNIQEM U267 / AHT2)</name>
    <dbReference type="NCBI Taxonomy" id="589865"/>
    <lineage>
        <taxon>Bacteria</taxon>
        <taxon>Pseudomonadati</taxon>
        <taxon>Thermodesulfobacteriota</taxon>
        <taxon>Desulfobulbia</taxon>
        <taxon>Desulfobulbales</taxon>
        <taxon>Desulfobulbaceae</taxon>
        <taxon>Desulfurivibrio</taxon>
    </lineage>
</organism>
<dbReference type="KEGG" id="dak:DaAHT2_0199"/>
<evidence type="ECO:0000313" key="1">
    <source>
        <dbReference type="EMBL" id="ADH84910.1"/>
    </source>
</evidence>
<dbReference type="InParanoid" id="D6Z628"/>
<dbReference type="STRING" id="589865.DaAHT2_0199"/>
<accession>D6Z628</accession>
<gene>
    <name evidence="1" type="ordered locus">DaAHT2_0199</name>
</gene>
<dbReference type="Proteomes" id="UP000001508">
    <property type="component" value="Chromosome"/>
</dbReference>